<feature type="repeat" description="TPR" evidence="1">
    <location>
        <begin position="153"/>
        <end position="186"/>
    </location>
</feature>
<keyword evidence="2" id="KW-0812">Transmembrane</keyword>
<evidence type="ECO:0000256" key="2">
    <source>
        <dbReference type="SAM" id="Phobius"/>
    </source>
</evidence>
<keyword evidence="2" id="KW-0472">Membrane</keyword>
<dbReference type="Pfam" id="PF13432">
    <property type="entry name" value="TPR_16"/>
    <property type="match status" value="1"/>
</dbReference>
<evidence type="ECO:0000313" key="3">
    <source>
        <dbReference type="EMBL" id="OGG49267.1"/>
    </source>
</evidence>
<dbReference type="PROSITE" id="PS50293">
    <property type="entry name" value="TPR_REGION"/>
    <property type="match status" value="2"/>
</dbReference>
<dbReference type="SMART" id="SM00028">
    <property type="entry name" value="TPR"/>
    <property type="match status" value="4"/>
</dbReference>
<gene>
    <name evidence="3" type="ORF">A3F84_26460</name>
</gene>
<feature type="repeat" description="TPR" evidence="1">
    <location>
        <begin position="83"/>
        <end position="116"/>
    </location>
</feature>
<keyword evidence="1" id="KW-0802">TPR repeat</keyword>
<dbReference type="InterPro" id="IPR019734">
    <property type="entry name" value="TPR_rpt"/>
</dbReference>
<keyword evidence="2" id="KW-1133">Transmembrane helix</keyword>
<dbReference type="Pfam" id="PF13414">
    <property type="entry name" value="TPR_11"/>
    <property type="match status" value="1"/>
</dbReference>
<dbReference type="Gene3D" id="1.25.40.10">
    <property type="entry name" value="Tetratricopeptide repeat domain"/>
    <property type="match status" value="2"/>
</dbReference>
<dbReference type="PANTHER" id="PTHR44998">
    <property type="match status" value="1"/>
</dbReference>
<comment type="caution">
    <text evidence="3">The sequence shown here is derived from an EMBL/GenBank/DDBJ whole genome shotgun (WGS) entry which is preliminary data.</text>
</comment>
<reference evidence="3 4" key="1">
    <citation type="journal article" date="2016" name="Nat. Commun.">
        <title>Thousands of microbial genomes shed light on interconnected biogeochemical processes in an aquifer system.</title>
        <authorList>
            <person name="Anantharaman K."/>
            <person name="Brown C.T."/>
            <person name="Hug L.A."/>
            <person name="Sharon I."/>
            <person name="Castelle C.J."/>
            <person name="Probst A.J."/>
            <person name="Thomas B.C."/>
            <person name="Singh A."/>
            <person name="Wilkins M.J."/>
            <person name="Karaoz U."/>
            <person name="Brodie E.L."/>
            <person name="Williams K.H."/>
            <person name="Hubbard S.S."/>
            <person name="Banfield J.F."/>
        </authorList>
    </citation>
    <scope>NUCLEOTIDE SEQUENCE [LARGE SCALE GENOMIC DNA]</scope>
    <source>
        <strain evidence="4">RIFCSPLOWO2_12_FULL_64_10</strain>
    </source>
</reference>
<dbReference type="PANTHER" id="PTHR44998:SF1">
    <property type="entry name" value="UDP-N-ACETYLGLUCOSAMINE--PEPTIDE N-ACETYLGLUCOSAMINYLTRANSFERASE 110 KDA SUBUNIT"/>
    <property type="match status" value="1"/>
</dbReference>
<feature type="transmembrane region" description="Helical" evidence="2">
    <location>
        <begin position="212"/>
        <end position="232"/>
    </location>
</feature>
<dbReference type="GO" id="GO:0016757">
    <property type="term" value="F:glycosyltransferase activity"/>
    <property type="evidence" value="ECO:0007669"/>
    <property type="project" value="TreeGrafter"/>
</dbReference>
<dbReference type="AlphaFoldDB" id="A0A1F6CJS4"/>
<accession>A0A1F6CJS4</accession>
<name>A0A1F6CJS4_HANXR</name>
<dbReference type="GO" id="GO:0006493">
    <property type="term" value="P:protein O-linked glycosylation"/>
    <property type="evidence" value="ECO:0007669"/>
    <property type="project" value="TreeGrafter"/>
</dbReference>
<evidence type="ECO:0000256" key="1">
    <source>
        <dbReference type="PROSITE-ProRule" id="PRU00339"/>
    </source>
</evidence>
<dbReference type="Proteomes" id="UP000178606">
    <property type="component" value="Unassembled WGS sequence"/>
</dbReference>
<dbReference type="PROSITE" id="PS50005">
    <property type="entry name" value="TPR"/>
    <property type="match status" value="2"/>
</dbReference>
<sequence>MRRVYRINKRRSQAILPVLYIPVLTTLIIFLAFTTAEAQRDREAARRAFDRGYQYQTGQGVRRDLRRALEAYREAIRQDPGYVDAYYNLAQIGFDIRRYDLAEWGYEKYLQSRPNDAETIHDLGVVYHKQGKEKYNDAVRQYRRALDLKPDMAQAHYNLGNIYYALDRQDMAVQEWDKAIQLDPNNETYVNQRERITKIKRQKESVLSPDTVWLIMYGLAGVFVIYYIIYMVRKRR</sequence>
<dbReference type="SUPFAM" id="SSF48452">
    <property type="entry name" value="TPR-like"/>
    <property type="match status" value="1"/>
</dbReference>
<evidence type="ECO:0000313" key="4">
    <source>
        <dbReference type="Proteomes" id="UP000178606"/>
    </source>
</evidence>
<proteinExistence type="predicted"/>
<dbReference type="InterPro" id="IPR011990">
    <property type="entry name" value="TPR-like_helical_dom_sf"/>
</dbReference>
<organism evidence="3 4">
    <name type="scientific">Handelsmanbacteria sp. (strain RIFCSPLOWO2_12_FULL_64_10)</name>
    <dbReference type="NCBI Taxonomy" id="1817868"/>
    <lineage>
        <taxon>Bacteria</taxon>
        <taxon>Candidatus Handelsmaniibacteriota</taxon>
    </lineage>
</organism>
<protein>
    <submittedName>
        <fullName evidence="3">Uncharacterized protein</fullName>
    </submittedName>
</protein>
<dbReference type="EMBL" id="MFKF01000236">
    <property type="protein sequence ID" value="OGG49267.1"/>
    <property type="molecule type" value="Genomic_DNA"/>
</dbReference>